<keyword evidence="4 6" id="KW-1133">Transmembrane helix</keyword>
<comment type="caution">
    <text evidence="8">The sequence shown here is derived from an EMBL/GenBank/DDBJ whole genome shotgun (WGS) entry which is preliminary data.</text>
</comment>
<dbReference type="Gene3D" id="3.30.1890.10">
    <property type="entry name" value="FepE-like"/>
    <property type="match status" value="1"/>
</dbReference>
<name>A0A3R9NHD2_9ENTR</name>
<evidence type="ECO:0000259" key="7">
    <source>
        <dbReference type="Pfam" id="PF02706"/>
    </source>
</evidence>
<dbReference type="NCBIfam" id="NF007699">
    <property type="entry name" value="PRK10381.1"/>
    <property type="match status" value="1"/>
</dbReference>
<dbReference type="Pfam" id="PF02706">
    <property type="entry name" value="Wzz"/>
    <property type="match status" value="1"/>
</dbReference>
<dbReference type="SUPFAM" id="SSF160355">
    <property type="entry name" value="Bacterial polysaccharide co-polymerase-like"/>
    <property type="match status" value="1"/>
</dbReference>
<dbReference type="AlphaFoldDB" id="A0A3R9NHD2"/>
<evidence type="ECO:0000256" key="6">
    <source>
        <dbReference type="SAM" id="Phobius"/>
    </source>
</evidence>
<feature type="transmembrane region" description="Helical" evidence="6">
    <location>
        <begin position="43"/>
        <end position="61"/>
    </location>
</feature>
<feature type="domain" description="Polysaccharide chain length determinant N-terminal" evidence="7">
    <location>
        <begin position="26"/>
        <end position="122"/>
    </location>
</feature>
<dbReference type="PANTHER" id="PTHR32309">
    <property type="entry name" value="TYROSINE-PROTEIN KINASE"/>
    <property type="match status" value="1"/>
</dbReference>
<accession>A0A3R9NHD2</accession>
<evidence type="ECO:0000256" key="3">
    <source>
        <dbReference type="ARBA" id="ARBA00022692"/>
    </source>
</evidence>
<evidence type="ECO:0000256" key="4">
    <source>
        <dbReference type="ARBA" id="ARBA00022989"/>
    </source>
</evidence>
<dbReference type="GO" id="GO:0004713">
    <property type="term" value="F:protein tyrosine kinase activity"/>
    <property type="evidence" value="ECO:0007669"/>
    <property type="project" value="TreeGrafter"/>
</dbReference>
<evidence type="ECO:0000256" key="2">
    <source>
        <dbReference type="ARBA" id="ARBA00022475"/>
    </source>
</evidence>
<keyword evidence="5 6" id="KW-0472">Membrane</keyword>
<evidence type="ECO:0000256" key="1">
    <source>
        <dbReference type="ARBA" id="ARBA00004651"/>
    </source>
</evidence>
<dbReference type="InterPro" id="IPR050445">
    <property type="entry name" value="Bact_polysacc_biosynth/exp"/>
</dbReference>
<organism evidence="8 9">
    <name type="scientific">Enterobacter huaxiensis</name>
    <dbReference type="NCBI Taxonomy" id="2494702"/>
    <lineage>
        <taxon>Bacteria</taxon>
        <taxon>Pseudomonadati</taxon>
        <taxon>Pseudomonadota</taxon>
        <taxon>Gammaproteobacteria</taxon>
        <taxon>Enterobacterales</taxon>
        <taxon>Enterobacteriaceae</taxon>
        <taxon>Enterobacter</taxon>
    </lineage>
</organism>
<evidence type="ECO:0000313" key="9">
    <source>
        <dbReference type="Proteomes" id="UP000276389"/>
    </source>
</evidence>
<evidence type="ECO:0000313" key="8">
    <source>
        <dbReference type="EMBL" id="RSK66503.1"/>
    </source>
</evidence>
<sequence>MSAMDFKKNTDLDFPRYASPAISSKEIDLLGLLDILLAAKKRIVAIAFAFALVGLAIAFLIPQKWTSKAVITPAEQTQWNPLSQMLVALQVLDVDVKVSRPDVFNLFIKKFQSQSLLEEYMKSSPYVMAQLDGTEIDPLDLHRAVVNISENMKAKDNVQVKDADKAPYVSWTLSFTAPTAGDAQTVLTGYIDYISRIVEQETMVNIRNQITLKTKVVKEQLELDRVRLTNIHNTNLQRLNYSLEVANAAGIKKPVYSNGQAVKDDPDYSIALGADGIAQKLQIEKNLKDVAELNADFQNREYYLTQLEKLSVEDVTLEPFKYQLSPSMPVRKDGPGKALIVVLAGILGGLFACGSVLLREAMHSRNPLPEPIAPEPVTE</sequence>
<dbReference type="InterPro" id="IPR003856">
    <property type="entry name" value="LPS_length_determ_N"/>
</dbReference>
<feature type="transmembrane region" description="Helical" evidence="6">
    <location>
        <begin position="338"/>
        <end position="358"/>
    </location>
</feature>
<dbReference type="EMBL" id="RWHU01000005">
    <property type="protein sequence ID" value="RSK66503.1"/>
    <property type="molecule type" value="Genomic_DNA"/>
</dbReference>
<evidence type="ECO:0000256" key="5">
    <source>
        <dbReference type="ARBA" id="ARBA00023136"/>
    </source>
</evidence>
<dbReference type="GO" id="GO:0005886">
    <property type="term" value="C:plasma membrane"/>
    <property type="evidence" value="ECO:0007669"/>
    <property type="project" value="UniProtKB-SubCell"/>
</dbReference>
<dbReference type="PANTHER" id="PTHR32309:SF13">
    <property type="entry name" value="FERRIC ENTEROBACTIN TRANSPORT PROTEIN FEPE"/>
    <property type="match status" value="1"/>
</dbReference>
<keyword evidence="2" id="KW-1003">Cell membrane</keyword>
<keyword evidence="3 6" id="KW-0812">Transmembrane</keyword>
<dbReference type="RefSeq" id="WP_125914890.1">
    <property type="nucleotide sequence ID" value="NZ_CAMLPR010000030.1"/>
</dbReference>
<protein>
    <submittedName>
        <fullName evidence="8">LPS O-antigen length regulator</fullName>
    </submittedName>
</protein>
<dbReference type="Proteomes" id="UP000276389">
    <property type="component" value="Unassembled WGS sequence"/>
</dbReference>
<proteinExistence type="predicted"/>
<gene>
    <name evidence="8" type="ORF">EJE24_14950</name>
</gene>
<comment type="subcellular location">
    <subcellularLocation>
        <location evidence="1">Cell membrane</location>
        <topology evidence="1">Multi-pass membrane protein</topology>
    </subcellularLocation>
</comment>
<reference evidence="8 9" key="1">
    <citation type="submission" date="2018-12" db="EMBL/GenBank/DDBJ databases">
        <title>The Genome Submission of two Enterobacter spp. strains.</title>
        <authorList>
            <person name="Wu W."/>
            <person name="Wei L."/>
            <person name="Feng Y."/>
            <person name="Zong Z."/>
        </authorList>
    </citation>
    <scope>NUCLEOTIDE SEQUENCE [LARGE SCALE GENOMIC DNA]</scope>
    <source>
        <strain evidence="8 9">WCHEHu045002</strain>
    </source>
</reference>